<comment type="caution">
    <text evidence="2">The sequence shown here is derived from an EMBL/GenBank/DDBJ whole genome shotgun (WGS) entry which is preliminary data.</text>
</comment>
<evidence type="ECO:0000313" key="3">
    <source>
        <dbReference type="Proteomes" id="UP000823913"/>
    </source>
</evidence>
<reference evidence="2" key="1">
    <citation type="submission" date="2020-10" db="EMBL/GenBank/DDBJ databases">
        <authorList>
            <person name="Gilroy R."/>
        </authorList>
    </citation>
    <scope>NUCLEOTIDE SEQUENCE</scope>
    <source>
        <strain evidence="2">ChiW16-3235</strain>
    </source>
</reference>
<proteinExistence type="predicted"/>
<feature type="transmembrane region" description="Helical" evidence="1">
    <location>
        <begin position="7"/>
        <end position="26"/>
    </location>
</feature>
<dbReference type="EMBL" id="DVHK01000009">
    <property type="protein sequence ID" value="HIR66499.1"/>
    <property type="molecule type" value="Genomic_DNA"/>
</dbReference>
<keyword evidence="1" id="KW-0472">Membrane</keyword>
<gene>
    <name evidence="2" type="ORF">IAB94_00450</name>
</gene>
<dbReference type="AlphaFoldDB" id="A0A9D1J8B3"/>
<feature type="transmembrane region" description="Helical" evidence="1">
    <location>
        <begin position="80"/>
        <end position="102"/>
    </location>
</feature>
<evidence type="ECO:0000256" key="1">
    <source>
        <dbReference type="SAM" id="Phobius"/>
    </source>
</evidence>
<feature type="transmembrane region" description="Helical" evidence="1">
    <location>
        <begin position="122"/>
        <end position="143"/>
    </location>
</feature>
<protein>
    <submittedName>
        <fullName evidence="2">Uncharacterized protein</fullName>
    </submittedName>
</protein>
<accession>A0A9D1J8B3</accession>
<keyword evidence="1" id="KW-0812">Transmembrane</keyword>
<reference evidence="2" key="2">
    <citation type="journal article" date="2021" name="PeerJ">
        <title>Extensive microbial diversity within the chicken gut microbiome revealed by metagenomics and culture.</title>
        <authorList>
            <person name="Gilroy R."/>
            <person name="Ravi A."/>
            <person name="Getino M."/>
            <person name="Pursley I."/>
            <person name="Horton D.L."/>
            <person name="Alikhan N.F."/>
            <person name="Baker D."/>
            <person name="Gharbi K."/>
            <person name="Hall N."/>
            <person name="Watson M."/>
            <person name="Adriaenssens E.M."/>
            <person name="Foster-Nyarko E."/>
            <person name="Jarju S."/>
            <person name="Secka A."/>
            <person name="Antonio M."/>
            <person name="Oren A."/>
            <person name="Chaudhuri R.R."/>
            <person name="La Ragione R."/>
            <person name="Hildebrand F."/>
            <person name="Pallen M.J."/>
        </authorList>
    </citation>
    <scope>NUCLEOTIDE SEQUENCE</scope>
    <source>
        <strain evidence="2">ChiW16-3235</strain>
    </source>
</reference>
<feature type="transmembrane region" description="Helical" evidence="1">
    <location>
        <begin position="38"/>
        <end position="59"/>
    </location>
</feature>
<sequence length="160" mass="17844">MIKHRKFIIWLVAWLAFFIVSVLWALKTFLPQVFGFYGLTWAAAIFCGVLGVCFLAFAVRRGRSLPSAQVDVQKKSDRALAAIFLSVAAVSLVCAAAVPFDIYGDLFLCAFTFAIMFCMSPYAPIFAIVLAVTIILAAIQFAYRRSKKRRAEEKVCRKGQ</sequence>
<organism evidence="2 3">
    <name type="scientific">Candidatus Coproplasma avicola</name>
    <dbReference type="NCBI Taxonomy" id="2840744"/>
    <lineage>
        <taxon>Bacteria</taxon>
        <taxon>Bacillati</taxon>
        <taxon>Bacillota</taxon>
        <taxon>Clostridia</taxon>
        <taxon>Eubacteriales</taxon>
        <taxon>Candidatus Coproplasma</taxon>
    </lineage>
</organism>
<dbReference type="Proteomes" id="UP000823913">
    <property type="component" value="Unassembled WGS sequence"/>
</dbReference>
<evidence type="ECO:0000313" key="2">
    <source>
        <dbReference type="EMBL" id="HIR66499.1"/>
    </source>
</evidence>
<keyword evidence="1" id="KW-1133">Transmembrane helix</keyword>
<name>A0A9D1J8B3_9FIRM</name>